<dbReference type="RefSeq" id="WP_160111828.1">
    <property type="nucleotide sequence ID" value="NZ_CYGY02000083.1"/>
</dbReference>
<dbReference type="EMBL" id="CYGY02000083">
    <property type="protein sequence ID" value="SIT50489.1"/>
    <property type="molecule type" value="Genomic_DNA"/>
</dbReference>
<dbReference type="AlphaFoldDB" id="A0A1N7SSQ0"/>
<accession>A0A1N7SSQ0</accession>
<organism evidence="1 2">
    <name type="scientific">Paraburkholderia piptadeniae</name>
    <dbReference type="NCBI Taxonomy" id="1701573"/>
    <lineage>
        <taxon>Bacteria</taxon>
        <taxon>Pseudomonadati</taxon>
        <taxon>Pseudomonadota</taxon>
        <taxon>Betaproteobacteria</taxon>
        <taxon>Burkholderiales</taxon>
        <taxon>Burkholderiaceae</taxon>
        <taxon>Paraburkholderia</taxon>
    </lineage>
</organism>
<name>A0A1N7SSQ0_9BURK</name>
<keyword evidence="2" id="KW-1185">Reference proteome</keyword>
<evidence type="ECO:0000313" key="1">
    <source>
        <dbReference type="EMBL" id="SIT50489.1"/>
    </source>
</evidence>
<comment type="caution">
    <text evidence="1">The sequence shown here is derived from an EMBL/GenBank/DDBJ whole genome shotgun (WGS) entry which is preliminary data.</text>
</comment>
<gene>
    <name evidence="1" type="ORF">BN2476_830060</name>
</gene>
<protein>
    <submittedName>
        <fullName evidence="1">Uncharacterized protein</fullName>
    </submittedName>
</protein>
<reference evidence="1" key="1">
    <citation type="submission" date="2016-12" db="EMBL/GenBank/DDBJ databases">
        <authorList>
            <person name="Moulin L."/>
        </authorList>
    </citation>
    <scope>NUCLEOTIDE SEQUENCE [LARGE SCALE GENOMIC DNA]</scope>
    <source>
        <strain evidence="1">STM 7183</strain>
    </source>
</reference>
<proteinExistence type="predicted"/>
<evidence type="ECO:0000313" key="2">
    <source>
        <dbReference type="Proteomes" id="UP000195569"/>
    </source>
</evidence>
<dbReference type="Proteomes" id="UP000195569">
    <property type="component" value="Unassembled WGS sequence"/>
</dbReference>
<sequence>MYPRSQLKKFYVYAADKLVAVVSAMTDRGAIAQASDLTGHSAAKLVAQTTIR</sequence>